<gene>
    <name evidence="1" type="ORF">WN51_01600</name>
</gene>
<name>A0A0M8ZUN8_9HYME</name>
<evidence type="ECO:0000313" key="1">
    <source>
        <dbReference type="EMBL" id="KOX71327.1"/>
    </source>
</evidence>
<keyword evidence="2" id="KW-1185">Reference proteome</keyword>
<proteinExistence type="predicted"/>
<dbReference type="AlphaFoldDB" id="A0A0M8ZUN8"/>
<dbReference type="Proteomes" id="UP000053105">
    <property type="component" value="Unassembled WGS sequence"/>
</dbReference>
<organism evidence="1 2">
    <name type="scientific">Melipona quadrifasciata</name>
    <dbReference type="NCBI Taxonomy" id="166423"/>
    <lineage>
        <taxon>Eukaryota</taxon>
        <taxon>Metazoa</taxon>
        <taxon>Ecdysozoa</taxon>
        <taxon>Arthropoda</taxon>
        <taxon>Hexapoda</taxon>
        <taxon>Insecta</taxon>
        <taxon>Pterygota</taxon>
        <taxon>Neoptera</taxon>
        <taxon>Endopterygota</taxon>
        <taxon>Hymenoptera</taxon>
        <taxon>Apocrita</taxon>
        <taxon>Aculeata</taxon>
        <taxon>Apoidea</taxon>
        <taxon>Anthophila</taxon>
        <taxon>Apidae</taxon>
        <taxon>Melipona</taxon>
    </lineage>
</organism>
<sequence length="285" mass="32241">MMEGWKKEKAKVAFRLGVTYLDSSSGADGSDSCCKLFAKAGPTPILARFRTLLCLTSEIGRTSTLGAQPFCGLCYATFALIGPIEIDIGKSSSPTAFDIPVELGRASDRVIDKRRSSIRGRYATFVATGNFTDTGRSILRRWKEETEREGEKDRKRSDWVKRETRIRPLRAERDGMMDARTGRKRRERRWQWELKRAVGSISGKFRALCSFGPDTASVSIPASVKKRRKGLEKEEERRLQVSKKGIRGRKVDFELVVLSCRLGIESMPCQDNTNTSFDVSWYFDV</sequence>
<dbReference type="EMBL" id="KQ435840">
    <property type="protein sequence ID" value="KOX71327.1"/>
    <property type="molecule type" value="Genomic_DNA"/>
</dbReference>
<accession>A0A0M8ZUN8</accession>
<reference evidence="1 2" key="1">
    <citation type="submission" date="2015-07" db="EMBL/GenBank/DDBJ databases">
        <title>The genome of Melipona quadrifasciata.</title>
        <authorList>
            <person name="Pan H."/>
            <person name="Kapheim K."/>
        </authorList>
    </citation>
    <scope>NUCLEOTIDE SEQUENCE [LARGE SCALE GENOMIC DNA]</scope>
    <source>
        <strain evidence="1">0111107301</strain>
        <tissue evidence="1">Whole body</tissue>
    </source>
</reference>
<evidence type="ECO:0000313" key="2">
    <source>
        <dbReference type="Proteomes" id="UP000053105"/>
    </source>
</evidence>
<protein>
    <submittedName>
        <fullName evidence="1">Uncharacterized protein</fullName>
    </submittedName>
</protein>